<evidence type="ECO:0000256" key="3">
    <source>
        <dbReference type="ARBA" id="ARBA00023002"/>
    </source>
</evidence>
<dbReference type="GO" id="GO:0008670">
    <property type="term" value="F:2,4-dienoyl-CoA reductase (NADPH) activity"/>
    <property type="evidence" value="ECO:0007669"/>
    <property type="project" value="InterPro"/>
</dbReference>
<keyword evidence="3" id="KW-0560">Oxidoreductase</keyword>
<comment type="caution">
    <text evidence="4">The sequence shown here is derived from an EMBL/GenBank/DDBJ whole genome shotgun (WGS) entry which is preliminary data.</text>
</comment>
<dbReference type="InterPro" id="IPR036291">
    <property type="entry name" value="NAD(P)-bd_dom_sf"/>
</dbReference>
<keyword evidence="5" id="KW-1185">Reference proteome</keyword>
<comment type="similarity">
    <text evidence="1">Belongs to the short-chain dehydrogenases/reductases (SDR) family.</text>
</comment>
<evidence type="ECO:0000313" key="4">
    <source>
        <dbReference type="EMBL" id="RED15184.1"/>
    </source>
</evidence>
<dbReference type="CDD" id="cd05369">
    <property type="entry name" value="TER_DECR_SDR_a"/>
    <property type="match status" value="1"/>
</dbReference>
<dbReference type="Proteomes" id="UP000256310">
    <property type="component" value="Unassembled WGS sequence"/>
</dbReference>
<dbReference type="PRINTS" id="PR00081">
    <property type="entry name" value="GDHRDH"/>
</dbReference>
<dbReference type="OrthoDB" id="286404at2"/>
<sequence length="264" mass="27178">MTTPQFDFTGKNVMVFGGTSGINLGIANAFARHGARLGVASRSQDKVDAAVAQLGNDAGPALGFSLDVREFEAVAEAVEAFKAERGTIDVLVSGAAGNFPAVAAALSPNGFKSVVDIDLRGTFHVMRAAHGALTKPGASIINITAPQAWIAMPMQVHVCAAKAGVDQVTRTLAMEWGHEGVRVNSVSPGPIEGTEGMERLAPTPEAKEQSAKAVPLGRMGTVDDIADVCMFLASDAARYVSGTVLPVDGGWTAGGMMSTNMGHG</sequence>
<evidence type="ECO:0000256" key="1">
    <source>
        <dbReference type="ARBA" id="ARBA00006484"/>
    </source>
</evidence>
<dbReference type="GO" id="GO:0009062">
    <property type="term" value="P:fatty acid catabolic process"/>
    <property type="evidence" value="ECO:0007669"/>
    <property type="project" value="InterPro"/>
</dbReference>
<dbReference type="PANTHER" id="PTHR43296:SF2">
    <property type="entry name" value="PEROXISOMAL 2,4-DIENOYL-COA REDUCTASE [(3E)-ENOYL-COA-PRODUCING]"/>
    <property type="match status" value="1"/>
</dbReference>
<dbReference type="FunFam" id="3.40.50.720:FF:000084">
    <property type="entry name" value="Short-chain dehydrogenase reductase"/>
    <property type="match status" value="1"/>
</dbReference>
<keyword evidence="2" id="KW-0521">NADP</keyword>
<dbReference type="Pfam" id="PF13561">
    <property type="entry name" value="adh_short_C2"/>
    <property type="match status" value="1"/>
</dbReference>
<dbReference type="InterPro" id="IPR002347">
    <property type="entry name" value="SDR_fam"/>
</dbReference>
<dbReference type="RefSeq" id="WP_116234737.1">
    <property type="nucleotide sequence ID" value="NZ_QRDP01000004.1"/>
</dbReference>
<evidence type="ECO:0000256" key="2">
    <source>
        <dbReference type="ARBA" id="ARBA00022857"/>
    </source>
</evidence>
<dbReference type="AlphaFoldDB" id="A0A3D9FBH8"/>
<reference evidence="4 5" key="1">
    <citation type="submission" date="2018-07" db="EMBL/GenBank/DDBJ databases">
        <title>Genomic Encyclopedia of Type Strains, Phase IV (KMG-IV): sequencing the most valuable type-strain genomes for metagenomic binning, comparative biology and taxonomic classification.</title>
        <authorList>
            <person name="Goeker M."/>
        </authorList>
    </citation>
    <scope>NUCLEOTIDE SEQUENCE [LARGE SCALE GENOMIC DNA]</scope>
    <source>
        <strain evidence="4 5">DSM 26725</strain>
    </source>
</reference>
<accession>A0A3D9FBH8</accession>
<proteinExistence type="inferred from homology"/>
<gene>
    <name evidence="4" type="ORF">DFR46_0171</name>
</gene>
<dbReference type="InterPro" id="IPR045017">
    <property type="entry name" value="DECR2-like"/>
</dbReference>
<dbReference type="PANTHER" id="PTHR43296">
    <property type="entry name" value="PEROXISOMAL 2,4-DIENOYL-COA REDUCTASE"/>
    <property type="match status" value="1"/>
</dbReference>
<evidence type="ECO:0000313" key="5">
    <source>
        <dbReference type="Proteomes" id="UP000256310"/>
    </source>
</evidence>
<dbReference type="SUPFAM" id="SSF51735">
    <property type="entry name" value="NAD(P)-binding Rossmann-fold domains"/>
    <property type="match status" value="1"/>
</dbReference>
<organism evidence="4 5">
    <name type="scientific">Parasphingopyxis lamellibrachiae</name>
    <dbReference type="NCBI Taxonomy" id="680125"/>
    <lineage>
        <taxon>Bacteria</taxon>
        <taxon>Pseudomonadati</taxon>
        <taxon>Pseudomonadota</taxon>
        <taxon>Alphaproteobacteria</taxon>
        <taxon>Sphingomonadales</taxon>
        <taxon>Sphingomonadaceae</taxon>
        <taxon>Parasphingopyxis</taxon>
    </lineage>
</organism>
<name>A0A3D9FBH8_9SPHN</name>
<dbReference type="NCBIfam" id="NF005752">
    <property type="entry name" value="PRK07576.1"/>
    <property type="match status" value="1"/>
</dbReference>
<dbReference type="Gene3D" id="3.40.50.720">
    <property type="entry name" value="NAD(P)-binding Rossmann-like Domain"/>
    <property type="match status" value="1"/>
</dbReference>
<protein>
    <submittedName>
        <fullName evidence="4">NAD(P)-dependent dehydrogenase (Short-subunit alcohol dehydrogenase family)</fullName>
    </submittedName>
</protein>
<dbReference type="EMBL" id="QRDP01000004">
    <property type="protein sequence ID" value="RED15184.1"/>
    <property type="molecule type" value="Genomic_DNA"/>
</dbReference>